<evidence type="ECO:0000256" key="1">
    <source>
        <dbReference type="ARBA" id="ARBA00001933"/>
    </source>
</evidence>
<organism evidence="7 8">
    <name type="scientific">Allopusillimonas soli</name>
    <dbReference type="NCBI Taxonomy" id="659016"/>
    <lineage>
        <taxon>Bacteria</taxon>
        <taxon>Pseudomonadati</taxon>
        <taxon>Pseudomonadota</taxon>
        <taxon>Betaproteobacteria</taxon>
        <taxon>Burkholderiales</taxon>
        <taxon>Alcaligenaceae</taxon>
        <taxon>Allopusillimonas</taxon>
    </lineage>
</organism>
<evidence type="ECO:0000256" key="2">
    <source>
        <dbReference type="ARBA" id="ARBA00001946"/>
    </source>
</evidence>
<dbReference type="EMBL" id="JACCEW010000004">
    <property type="protein sequence ID" value="NYT37894.1"/>
    <property type="molecule type" value="Genomic_DNA"/>
</dbReference>
<comment type="similarity">
    <text evidence="3">Belongs to the DSD1 family.</text>
</comment>
<gene>
    <name evidence="7" type="ORF">H0A68_13490</name>
</gene>
<evidence type="ECO:0000313" key="7">
    <source>
        <dbReference type="EMBL" id="NYT37894.1"/>
    </source>
</evidence>
<dbReference type="GO" id="GO:0008721">
    <property type="term" value="F:D-serine ammonia-lyase activity"/>
    <property type="evidence" value="ECO:0007669"/>
    <property type="project" value="TreeGrafter"/>
</dbReference>
<evidence type="ECO:0000256" key="4">
    <source>
        <dbReference type="ARBA" id="ARBA00022898"/>
    </source>
</evidence>
<dbReference type="InterPro" id="IPR029066">
    <property type="entry name" value="PLP-binding_barrel"/>
</dbReference>
<keyword evidence="5" id="KW-0456">Lyase</keyword>
<dbReference type="PANTHER" id="PTHR28004">
    <property type="entry name" value="ZGC:162816-RELATED"/>
    <property type="match status" value="1"/>
</dbReference>
<dbReference type="InterPro" id="IPR042208">
    <property type="entry name" value="D-ser_dehydrat-like_sf"/>
</dbReference>
<keyword evidence="4" id="KW-0663">Pyridoxal phosphate</keyword>
<accession>A0A853FAY1</accession>
<dbReference type="GO" id="GO:0016830">
    <property type="term" value="F:carbon-carbon lyase activity"/>
    <property type="evidence" value="ECO:0007669"/>
    <property type="project" value="UniProtKB-ARBA"/>
</dbReference>
<dbReference type="InterPro" id="IPR051466">
    <property type="entry name" value="D-amino_acid_metab_enzyme"/>
</dbReference>
<dbReference type="GO" id="GO:0036088">
    <property type="term" value="P:D-serine catabolic process"/>
    <property type="evidence" value="ECO:0007669"/>
    <property type="project" value="TreeGrafter"/>
</dbReference>
<comment type="cofactor">
    <cofactor evidence="2">
        <name>Mg(2+)</name>
        <dbReference type="ChEBI" id="CHEBI:18420"/>
    </cofactor>
</comment>
<keyword evidence="8" id="KW-1185">Reference proteome</keyword>
<dbReference type="SMART" id="SM01119">
    <property type="entry name" value="D-ser_dehydrat"/>
    <property type="match status" value="1"/>
</dbReference>
<reference evidence="7 8" key="1">
    <citation type="submission" date="2020-07" db="EMBL/GenBank/DDBJ databases">
        <title>Taxonomic revisions and descriptions of new bacterial species based on genomic comparisons in the high-G+C-content subgroup of the family Alcaligenaceae.</title>
        <authorList>
            <person name="Szabo A."/>
            <person name="Felfoldi T."/>
        </authorList>
    </citation>
    <scope>NUCLEOTIDE SEQUENCE [LARGE SCALE GENOMIC DNA]</scope>
    <source>
        <strain evidence="7 8">DSM 25264</strain>
    </source>
</reference>
<evidence type="ECO:0000256" key="3">
    <source>
        <dbReference type="ARBA" id="ARBA00005323"/>
    </source>
</evidence>
<dbReference type="Proteomes" id="UP000580517">
    <property type="component" value="Unassembled WGS sequence"/>
</dbReference>
<dbReference type="Pfam" id="PF01168">
    <property type="entry name" value="Ala_racemase_N"/>
    <property type="match status" value="1"/>
</dbReference>
<evidence type="ECO:0000259" key="6">
    <source>
        <dbReference type="SMART" id="SM01119"/>
    </source>
</evidence>
<dbReference type="CDD" id="cd06819">
    <property type="entry name" value="PLPDE_III_LS_D-TA"/>
    <property type="match status" value="1"/>
</dbReference>
<dbReference type="InterPro" id="IPR001608">
    <property type="entry name" value="Ala_racemase_N"/>
</dbReference>
<dbReference type="SUPFAM" id="SSF51419">
    <property type="entry name" value="PLP-binding barrel"/>
    <property type="match status" value="1"/>
</dbReference>
<name>A0A853FAY1_9BURK</name>
<proteinExistence type="inferred from homology"/>
<comment type="cofactor">
    <cofactor evidence="1">
        <name>pyridoxal 5'-phosphate</name>
        <dbReference type="ChEBI" id="CHEBI:597326"/>
    </cofactor>
</comment>
<dbReference type="InterPro" id="IPR026956">
    <property type="entry name" value="D-ser_dehydrat-like_dom"/>
</dbReference>
<sequence length="383" mass="40819">MKVAQATDAAMPDMGLPPRARIGERWDQVDTPSLMLDLDAFEDNLRTMQALAERHGVALRPHAKAHRCPEVSLRQVALGAQGICCQKVSEAFPFLQAGLRDIHISNEVIGEDKLALLATLARSAQVSVCVDHPEAARALSAALQRHNASLRVLVEIDVGQKRCGVTTPQAAVGLASLVQSLPGLTFAGLQAYHGGAQHKRGMAQRRGACEKAWKLTRQYIDALAAAGISCPVVSGGGTGSAAFDIASGVFTEVQAGSYAFMDADYGSLDWGDDLAFRHSLFMLATVMSRAVPERAILDMGLKSTTAESGMPIPHGIEGVHCVAVNDEHSILAVEPGARIELGDKLRLVPGHCDPTFNLHDELVVVQAGRVHAIWPISARGLSR</sequence>
<dbReference type="Pfam" id="PF14031">
    <property type="entry name" value="D-ser_dehydrat"/>
    <property type="match status" value="1"/>
</dbReference>
<dbReference type="Gene3D" id="3.20.20.10">
    <property type="entry name" value="Alanine racemase"/>
    <property type="match status" value="1"/>
</dbReference>
<dbReference type="PANTHER" id="PTHR28004:SF2">
    <property type="entry name" value="D-SERINE DEHYDRATASE"/>
    <property type="match status" value="1"/>
</dbReference>
<dbReference type="OrthoDB" id="9772497at2"/>
<comment type="caution">
    <text evidence="7">The sequence shown here is derived from an EMBL/GenBank/DDBJ whole genome shotgun (WGS) entry which is preliminary data.</text>
</comment>
<feature type="domain" description="D-serine dehydratase-like" evidence="6">
    <location>
        <begin position="279"/>
        <end position="366"/>
    </location>
</feature>
<dbReference type="Gene3D" id="2.40.37.20">
    <property type="entry name" value="D-serine dehydratase-like domain"/>
    <property type="match status" value="1"/>
</dbReference>
<evidence type="ECO:0000256" key="5">
    <source>
        <dbReference type="ARBA" id="ARBA00023239"/>
    </source>
</evidence>
<protein>
    <submittedName>
        <fullName evidence="7">DSD1 family PLP-dependent enzyme</fullName>
    </submittedName>
</protein>
<dbReference type="FunFam" id="3.20.20.10:FF:000026">
    <property type="entry name" value="D-threonine aldolase"/>
    <property type="match status" value="1"/>
</dbReference>
<evidence type="ECO:0000313" key="8">
    <source>
        <dbReference type="Proteomes" id="UP000580517"/>
    </source>
</evidence>
<dbReference type="AlphaFoldDB" id="A0A853FAY1"/>